<reference evidence="1" key="1">
    <citation type="journal article" date="2021" name="Front. Microbiol.">
        <title>Comprehensive Comparative Genomics and Phenotyping of Methylobacterium Species.</title>
        <authorList>
            <person name="Alessa O."/>
            <person name="Ogura Y."/>
            <person name="Fujitani Y."/>
            <person name="Takami H."/>
            <person name="Hayashi T."/>
            <person name="Sahin N."/>
            <person name="Tani A."/>
        </authorList>
    </citation>
    <scope>NUCLEOTIDE SEQUENCE</scope>
    <source>
        <strain evidence="1">DSM 19015</strain>
    </source>
</reference>
<comment type="caution">
    <text evidence="1">The sequence shown here is derived from an EMBL/GenBank/DDBJ whole genome shotgun (WGS) entry which is preliminary data.</text>
</comment>
<name>A0ABQ4S108_9HYPH</name>
<dbReference type="Pfam" id="PF13318">
    <property type="entry name" value="AtzG-like"/>
    <property type="match status" value="1"/>
</dbReference>
<proteinExistence type="predicted"/>
<organism evidence="1 2">
    <name type="scientific">Methylobacterium iners</name>
    <dbReference type="NCBI Taxonomy" id="418707"/>
    <lineage>
        <taxon>Bacteria</taxon>
        <taxon>Pseudomonadati</taxon>
        <taxon>Pseudomonadota</taxon>
        <taxon>Alphaproteobacteria</taxon>
        <taxon>Hyphomicrobiales</taxon>
        <taxon>Methylobacteriaceae</taxon>
        <taxon>Methylobacterium</taxon>
    </lineage>
</organism>
<reference evidence="1" key="2">
    <citation type="submission" date="2021-08" db="EMBL/GenBank/DDBJ databases">
        <authorList>
            <person name="Tani A."/>
            <person name="Ola A."/>
            <person name="Ogura Y."/>
            <person name="Katsura K."/>
            <person name="Hayashi T."/>
        </authorList>
    </citation>
    <scope>NUCLEOTIDE SEQUENCE</scope>
    <source>
        <strain evidence="1">DSM 19015</strain>
    </source>
</reference>
<dbReference type="EMBL" id="BPQP01000038">
    <property type="protein sequence ID" value="GJD95472.1"/>
    <property type="molecule type" value="Genomic_DNA"/>
</dbReference>
<evidence type="ECO:0008006" key="3">
    <source>
        <dbReference type="Google" id="ProtNLM"/>
    </source>
</evidence>
<dbReference type="RefSeq" id="WP_238244618.1">
    <property type="nucleotide sequence ID" value="NZ_BPQP01000038.1"/>
</dbReference>
<accession>A0ABQ4S108</accession>
<dbReference type="InterPro" id="IPR025148">
    <property type="entry name" value="AtzG-like"/>
</dbReference>
<dbReference type="Proteomes" id="UP001055125">
    <property type="component" value="Unassembled WGS sequence"/>
</dbReference>
<evidence type="ECO:0000313" key="1">
    <source>
        <dbReference type="EMBL" id="GJD95472.1"/>
    </source>
</evidence>
<sequence length="65" mass="6812">MTETPFTEAERDAYIAAASALLALPVDPTWKPAIGANLTVLRAAAELVASFPLPEEVEAAPIFTA</sequence>
<gene>
    <name evidence="1" type="ORF">OCOJLMKI_2684</name>
</gene>
<keyword evidence="2" id="KW-1185">Reference proteome</keyword>
<evidence type="ECO:0000313" key="2">
    <source>
        <dbReference type="Proteomes" id="UP001055125"/>
    </source>
</evidence>
<protein>
    <recommendedName>
        <fullName evidence="3">DUF4089 domain-containing protein</fullName>
    </recommendedName>
</protein>